<dbReference type="NCBIfam" id="NF041023">
    <property type="entry name" value="PP0621_fam"/>
    <property type="match status" value="1"/>
</dbReference>
<organism evidence="1 2">
    <name type="scientific">Comamonas resistens</name>
    <dbReference type="NCBI Taxonomy" id="3046670"/>
    <lineage>
        <taxon>Bacteria</taxon>
        <taxon>Pseudomonadati</taxon>
        <taxon>Pseudomonadota</taxon>
        <taxon>Betaproteobacteria</taxon>
        <taxon>Burkholderiales</taxon>
        <taxon>Comamonadaceae</taxon>
        <taxon>Comamonas</taxon>
    </lineage>
</organism>
<dbReference type="InterPro" id="IPR049708">
    <property type="entry name" value="PP0621-like"/>
</dbReference>
<sequence length="83" mass="9169">MKYLLVMLVVAIAIGIWRKKRRVHGSSTTSTNPSTALSKPQSMVECTYCGLHLPQTDTVADAQGRLYCSAEHRHLAAQDPNSR</sequence>
<evidence type="ECO:0000313" key="2">
    <source>
        <dbReference type="Proteomes" id="UP001240697"/>
    </source>
</evidence>
<protein>
    <submittedName>
        <fullName evidence="1">PP0621 family protein</fullName>
    </submittedName>
</protein>
<keyword evidence="2" id="KW-1185">Reference proteome</keyword>
<name>A0ABY8SPU8_9BURK</name>
<dbReference type="RefSeq" id="WP_283485881.1">
    <property type="nucleotide sequence ID" value="NZ_CP125947.1"/>
</dbReference>
<proteinExistence type="predicted"/>
<dbReference type="Proteomes" id="UP001240697">
    <property type="component" value="Chromosome"/>
</dbReference>
<gene>
    <name evidence="1" type="ORF">QMY55_20120</name>
</gene>
<dbReference type="EMBL" id="CP125947">
    <property type="protein sequence ID" value="WHS64770.1"/>
    <property type="molecule type" value="Genomic_DNA"/>
</dbReference>
<evidence type="ECO:0000313" key="1">
    <source>
        <dbReference type="EMBL" id="WHS64770.1"/>
    </source>
</evidence>
<reference evidence="1 2" key="1">
    <citation type="submission" date="2023-05" db="EMBL/GenBank/DDBJ databases">
        <authorList>
            <person name="Yin Y."/>
            <person name="Lu Z."/>
        </authorList>
    </citation>
    <scope>NUCLEOTIDE SEQUENCE [LARGE SCALE GENOMIC DNA]</scope>
    <source>
        <strain evidence="1 2">ZM22</strain>
    </source>
</reference>
<accession>A0ABY8SPU8</accession>